<organism evidence="1 2">
    <name type="scientific">Paramuricea clavata</name>
    <name type="common">Red gorgonian</name>
    <name type="synonym">Violescent sea-whip</name>
    <dbReference type="NCBI Taxonomy" id="317549"/>
    <lineage>
        <taxon>Eukaryota</taxon>
        <taxon>Metazoa</taxon>
        <taxon>Cnidaria</taxon>
        <taxon>Anthozoa</taxon>
        <taxon>Octocorallia</taxon>
        <taxon>Malacalcyonacea</taxon>
        <taxon>Plexauridae</taxon>
        <taxon>Paramuricea</taxon>
    </lineage>
</organism>
<dbReference type="Gene3D" id="3.30.70.270">
    <property type="match status" value="1"/>
</dbReference>
<dbReference type="InterPro" id="IPR000477">
    <property type="entry name" value="RT_dom"/>
</dbReference>
<proteinExistence type="predicted"/>
<gene>
    <name evidence="1" type="ORF">PACLA_8A022326</name>
</gene>
<protein>
    <submittedName>
        <fullName evidence="1">Uncharacterized protein</fullName>
    </submittedName>
</protein>
<dbReference type="OrthoDB" id="10037236at2759"/>
<dbReference type="PROSITE" id="PS50878">
    <property type="entry name" value="RT_POL"/>
    <property type="match status" value="1"/>
</dbReference>
<dbReference type="PANTHER" id="PTHR19446">
    <property type="entry name" value="REVERSE TRANSCRIPTASES"/>
    <property type="match status" value="1"/>
</dbReference>
<sequence>MNDQMDKIFIHSNDNEITINSLANHFTDTINKAATSLISFKKLKKNSNKVGTNSIPKQNWFDNNCYRLKKELRNLGKLLSKQPNNPFVRHLFFTKKKEYKKLTRKLKRNFYSNILDKIKILADSNPKAFWNLVNSIKSNRTSGSNEISPVEWFNYFHDLNKTNFSSESTSTESRIVADINLWATSGVEILDKPISLKEIHDISRKLKPNKASANDSLNNEIIKISSISLAPHYVKLFNKILSSGVFPKIWSEGLITPIHKSGNKTDPGNYRGICISSCLGKFFTSILYARLNVFLEENSILNKYQIGFRHGFRTSDHLLVLKTLIDSYKLRRKPMFACFVDFRKAYDSVWREGLFFKLINYGCSRKFVTILLNMYSSVKSAVKLEQGVTPFFQSHVGVKQGCNLSPTLFNLFINDIPNLFNTTCEPVKFGDTELSCLLYADDLVIMSESESGLQCCLQKLELYTKKWKLQVNLKKTKILIFGTQYQRRQFISTKWFFGDKPLDC</sequence>
<evidence type="ECO:0000313" key="2">
    <source>
        <dbReference type="Proteomes" id="UP001152795"/>
    </source>
</evidence>
<dbReference type="Proteomes" id="UP001152795">
    <property type="component" value="Unassembled WGS sequence"/>
</dbReference>
<dbReference type="EMBL" id="CACRXK020027295">
    <property type="protein sequence ID" value="CAB4040819.1"/>
    <property type="molecule type" value="Genomic_DNA"/>
</dbReference>
<dbReference type="Pfam" id="PF00078">
    <property type="entry name" value="RVT_1"/>
    <property type="match status" value="1"/>
</dbReference>
<dbReference type="InterPro" id="IPR043128">
    <property type="entry name" value="Rev_trsase/Diguanyl_cyclase"/>
</dbReference>
<dbReference type="SUPFAM" id="SSF56672">
    <property type="entry name" value="DNA/RNA polymerases"/>
    <property type="match status" value="1"/>
</dbReference>
<comment type="caution">
    <text evidence="1">The sequence shown here is derived from an EMBL/GenBank/DDBJ whole genome shotgun (WGS) entry which is preliminary data.</text>
</comment>
<accession>A0A6S7LS96</accession>
<dbReference type="AlphaFoldDB" id="A0A6S7LS96"/>
<feature type="non-terminal residue" evidence="1">
    <location>
        <position position="504"/>
    </location>
</feature>
<evidence type="ECO:0000313" key="1">
    <source>
        <dbReference type="EMBL" id="CAB4040819.1"/>
    </source>
</evidence>
<name>A0A6S7LS96_PARCT</name>
<dbReference type="InterPro" id="IPR043502">
    <property type="entry name" value="DNA/RNA_pol_sf"/>
</dbReference>
<reference evidence="1" key="1">
    <citation type="submission" date="2020-04" db="EMBL/GenBank/DDBJ databases">
        <authorList>
            <person name="Alioto T."/>
            <person name="Alioto T."/>
            <person name="Gomez Garrido J."/>
        </authorList>
    </citation>
    <scope>NUCLEOTIDE SEQUENCE</scope>
    <source>
        <strain evidence="1">A484AB</strain>
    </source>
</reference>
<dbReference type="CDD" id="cd01650">
    <property type="entry name" value="RT_nLTR_like"/>
    <property type="match status" value="1"/>
</dbReference>
<keyword evidence="2" id="KW-1185">Reference proteome</keyword>